<dbReference type="SUPFAM" id="SSF109854">
    <property type="entry name" value="DinB/YfiT-like putative metalloenzymes"/>
    <property type="match status" value="1"/>
</dbReference>
<sequence length="135" mass="15714">MKTQILATLENAKQYTLAVADGMPAEHYHFKPASEVWDFNELMHHIGYGIYWWEENLIRQQESDWQPPKVTSSKKQTIAYLEKAFDFLKQQVETMAGDKTAIQGFHATIDHITHHRGQATIHLRCKGIEPPAYRY</sequence>
<proteinExistence type="predicted"/>
<reference evidence="1 2" key="1">
    <citation type="submission" date="2024-06" db="EMBL/GenBank/DDBJ databases">
        <title>Chitinophaga defluvii sp. nov., isolated from municipal sewage.</title>
        <authorList>
            <person name="Zhang L."/>
        </authorList>
    </citation>
    <scope>NUCLEOTIDE SEQUENCE [LARGE SCALE GENOMIC DNA]</scope>
    <source>
        <strain evidence="1 2">H8</strain>
    </source>
</reference>
<dbReference type="InterPro" id="IPR034660">
    <property type="entry name" value="DinB/YfiT-like"/>
</dbReference>
<keyword evidence="2" id="KW-1185">Reference proteome</keyword>
<dbReference type="Gene3D" id="1.20.120.450">
    <property type="entry name" value="dinb family like domain"/>
    <property type="match status" value="1"/>
</dbReference>
<dbReference type="EMBL" id="JBEXAC010000001">
    <property type="protein sequence ID" value="MET6996415.1"/>
    <property type="molecule type" value="Genomic_DNA"/>
</dbReference>
<protein>
    <submittedName>
        <fullName evidence="1">DinB family protein</fullName>
    </submittedName>
</protein>
<evidence type="ECO:0000313" key="2">
    <source>
        <dbReference type="Proteomes" id="UP001549749"/>
    </source>
</evidence>
<organism evidence="1 2">
    <name type="scientific">Chitinophaga defluvii</name>
    <dbReference type="NCBI Taxonomy" id="3163343"/>
    <lineage>
        <taxon>Bacteria</taxon>
        <taxon>Pseudomonadati</taxon>
        <taxon>Bacteroidota</taxon>
        <taxon>Chitinophagia</taxon>
        <taxon>Chitinophagales</taxon>
        <taxon>Chitinophagaceae</taxon>
        <taxon>Chitinophaga</taxon>
    </lineage>
</organism>
<comment type="caution">
    <text evidence="1">The sequence shown here is derived from an EMBL/GenBank/DDBJ whole genome shotgun (WGS) entry which is preliminary data.</text>
</comment>
<dbReference type="Proteomes" id="UP001549749">
    <property type="component" value="Unassembled WGS sequence"/>
</dbReference>
<gene>
    <name evidence="1" type="ORF">ABR189_03520</name>
</gene>
<accession>A0ABV2T1B5</accession>
<name>A0ABV2T1B5_9BACT</name>
<dbReference type="RefSeq" id="WP_354659057.1">
    <property type="nucleotide sequence ID" value="NZ_JBEXAC010000001.1"/>
</dbReference>
<evidence type="ECO:0000313" key="1">
    <source>
        <dbReference type="EMBL" id="MET6996415.1"/>
    </source>
</evidence>